<keyword evidence="7 10" id="KW-0564">Palmitate</keyword>
<dbReference type="AlphaFoldDB" id="A0A091BF57"/>
<feature type="chain" id="PRO_5001433273" evidence="10">
    <location>
        <begin position="30"/>
        <end position="483"/>
    </location>
</feature>
<evidence type="ECO:0000256" key="10">
    <source>
        <dbReference type="RuleBase" id="RU362097"/>
    </source>
</evidence>
<organism evidence="11 12">
    <name type="scientific">Arenimonas composti TR7-09 = DSM 18010</name>
    <dbReference type="NCBI Taxonomy" id="1121013"/>
    <lineage>
        <taxon>Bacteria</taxon>
        <taxon>Pseudomonadati</taxon>
        <taxon>Pseudomonadota</taxon>
        <taxon>Gammaproteobacteria</taxon>
        <taxon>Lysobacterales</taxon>
        <taxon>Lysobacteraceae</taxon>
        <taxon>Arenimonas</taxon>
    </lineage>
</organism>
<feature type="signal peptide" evidence="10">
    <location>
        <begin position="1"/>
        <end position="29"/>
    </location>
</feature>
<accession>A0A091BF57</accession>
<keyword evidence="6 10" id="KW-0472">Membrane</keyword>
<sequence>MSARTFGRRTSAATIAAFVTLLTAGCASTGGLAPAATLHDADAAGLRRSVGDIVLADAGFPDLAWWRGFADPQLDALVDEALRGSPSLAAADARLRRARAQAGLADAARRPAASASGQYALAQLPGSLAGDGPMHNAVLMVNFAWPLDLWGGHRADYAAALGEARAVEVEAQAARLELAAAVVRAYVGFAQACAAEDIAGRELARAGEVRRLVQQRVDAGIDGSRGLRDAEATVAAVQARHHATQQRIESARNAIAALLGAGPDRGLALERPRLLAAAPPALPASLPSDLLGRRPDVVAARWRAEAAAQRIHAAEAKFRPNVDFSGLIGLVGGDPAALFASDALLGFGGPAVTLPVFEGRRLRGELDGRDADYDLAVATYDGRVATALQQVADAVQAVAALQAQDEALRRARDAASEALALAEARQRSGVGSRLDVLAAHRPLLDLEQQLATLQAQRYLAAVDLDQALGGGLRFATPPATNSP</sequence>
<dbReference type="EMBL" id="AWXU01000020">
    <property type="protein sequence ID" value="KFN50376.1"/>
    <property type="molecule type" value="Genomic_DNA"/>
</dbReference>
<dbReference type="STRING" id="1121013.GCA_000426365_01905"/>
<evidence type="ECO:0000256" key="7">
    <source>
        <dbReference type="ARBA" id="ARBA00023139"/>
    </source>
</evidence>
<reference evidence="11 12" key="1">
    <citation type="submission" date="2013-09" db="EMBL/GenBank/DDBJ databases">
        <title>Genome sequencing of Arenimonas composti.</title>
        <authorList>
            <person name="Chen F."/>
            <person name="Wang G."/>
        </authorList>
    </citation>
    <scope>NUCLEOTIDE SEQUENCE [LARGE SCALE GENOMIC DNA]</scope>
    <source>
        <strain evidence="11 12">TR7-09</strain>
    </source>
</reference>
<dbReference type="Proteomes" id="UP000029391">
    <property type="component" value="Unassembled WGS sequence"/>
</dbReference>
<dbReference type="GO" id="GO:0009279">
    <property type="term" value="C:cell outer membrane"/>
    <property type="evidence" value="ECO:0007669"/>
    <property type="project" value="UniProtKB-SubCell"/>
</dbReference>
<dbReference type="Pfam" id="PF02321">
    <property type="entry name" value="OEP"/>
    <property type="match status" value="2"/>
</dbReference>
<dbReference type="OrthoDB" id="9770517at2"/>
<keyword evidence="5 10" id="KW-0732">Signal</keyword>
<evidence type="ECO:0000256" key="9">
    <source>
        <dbReference type="ARBA" id="ARBA00037313"/>
    </source>
</evidence>
<dbReference type="InterPro" id="IPR003423">
    <property type="entry name" value="OMP_efflux"/>
</dbReference>
<gene>
    <name evidence="11" type="ORF">P873_06800</name>
</gene>
<evidence type="ECO:0000256" key="6">
    <source>
        <dbReference type="ARBA" id="ARBA00023136"/>
    </source>
</evidence>
<keyword evidence="12" id="KW-1185">Reference proteome</keyword>
<dbReference type="PANTHER" id="PTHR30203:SF20">
    <property type="entry name" value="MULTIDRUG RESISTANCE OUTER MEMBRANE PROTEIN MDTP-RELATED"/>
    <property type="match status" value="1"/>
</dbReference>
<comment type="function">
    <text evidence="9">Could be involved in resistance to puromycin, acriflavine and tetraphenylarsonium chloride.</text>
</comment>
<keyword evidence="3 10" id="KW-1134">Transmembrane beta strand</keyword>
<evidence type="ECO:0000256" key="8">
    <source>
        <dbReference type="ARBA" id="ARBA00023288"/>
    </source>
</evidence>
<keyword evidence="8 10" id="KW-0449">Lipoprotein</keyword>
<name>A0A091BF57_9GAMM</name>
<evidence type="ECO:0000256" key="5">
    <source>
        <dbReference type="ARBA" id="ARBA00022729"/>
    </source>
</evidence>
<dbReference type="eggNOG" id="COG1538">
    <property type="taxonomic scope" value="Bacteria"/>
</dbReference>
<evidence type="ECO:0000256" key="2">
    <source>
        <dbReference type="ARBA" id="ARBA00007613"/>
    </source>
</evidence>
<dbReference type="GO" id="GO:0015562">
    <property type="term" value="F:efflux transmembrane transporter activity"/>
    <property type="evidence" value="ECO:0007669"/>
    <property type="project" value="InterPro"/>
</dbReference>
<dbReference type="InterPro" id="IPR010131">
    <property type="entry name" value="MdtP/NodT-like"/>
</dbReference>
<evidence type="ECO:0000256" key="4">
    <source>
        <dbReference type="ARBA" id="ARBA00022692"/>
    </source>
</evidence>
<proteinExistence type="inferred from homology"/>
<comment type="caution">
    <text evidence="11">The sequence shown here is derived from an EMBL/GenBank/DDBJ whole genome shotgun (WGS) entry which is preliminary data.</text>
</comment>
<dbReference type="RefSeq" id="WP_026817753.1">
    <property type="nucleotide sequence ID" value="NZ_AWXU01000020.1"/>
</dbReference>
<dbReference type="PROSITE" id="PS51257">
    <property type="entry name" value="PROKAR_LIPOPROTEIN"/>
    <property type="match status" value="1"/>
</dbReference>
<dbReference type="PANTHER" id="PTHR30203">
    <property type="entry name" value="OUTER MEMBRANE CATION EFFLUX PROTEIN"/>
    <property type="match status" value="1"/>
</dbReference>
<evidence type="ECO:0000256" key="3">
    <source>
        <dbReference type="ARBA" id="ARBA00022452"/>
    </source>
</evidence>
<comment type="similarity">
    <text evidence="2 10">Belongs to the outer membrane factor (OMF) (TC 1.B.17) family.</text>
</comment>
<dbReference type="Gene3D" id="2.20.200.10">
    <property type="entry name" value="Outer membrane efflux proteins (OEP)"/>
    <property type="match status" value="1"/>
</dbReference>
<evidence type="ECO:0000313" key="11">
    <source>
        <dbReference type="EMBL" id="KFN50376.1"/>
    </source>
</evidence>
<evidence type="ECO:0000313" key="12">
    <source>
        <dbReference type="Proteomes" id="UP000029391"/>
    </source>
</evidence>
<keyword evidence="4 10" id="KW-0812">Transmembrane</keyword>
<dbReference type="Gene3D" id="1.20.1600.10">
    <property type="entry name" value="Outer membrane efflux proteins (OEP)"/>
    <property type="match status" value="1"/>
</dbReference>
<dbReference type="SUPFAM" id="SSF56954">
    <property type="entry name" value="Outer membrane efflux proteins (OEP)"/>
    <property type="match status" value="1"/>
</dbReference>
<dbReference type="NCBIfam" id="TIGR01845">
    <property type="entry name" value="outer_NodT"/>
    <property type="match status" value="1"/>
</dbReference>
<comment type="subcellular location">
    <subcellularLocation>
        <location evidence="10">Cell outer membrane</location>
        <topology evidence="10">Lipid-anchor</topology>
    </subcellularLocation>
    <subcellularLocation>
        <location evidence="1">Membrane</location>
    </subcellularLocation>
</comment>
<protein>
    <submittedName>
        <fullName evidence="11">Uncharacterized protein</fullName>
    </submittedName>
</protein>
<evidence type="ECO:0000256" key="1">
    <source>
        <dbReference type="ARBA" id="ARBA00004370"/>
    </source>
</evidence>